<dbReference type="InterPro" id="IPR002181">
    <property type="entry name" value="Fibrinogen_a/b/g_C_dom"/>
</dbReference>
<dbReference type="GeneID" id="119723686"/>
<dbReference type="RefSeq" id="XP_038050406.1">
    <property type="nucleotide sequence ID" value="XM_038194478.1"/>
</dbReference>
<organism evidence="4 5">
    <name type="scientific">Patiria miniata</name>
    <name type="common">Bat star</name>
    <name type="synonym">Asterina miniata</name>
    <dbReference type="NCBI Taxonomy" id="46514"/>
    <lineage>
        <taxon>Eukaryota</taxon>
        <taxon>Metazoa</taxon>
        <taxon>Echinodermata</taxon>
        <taxon>Eleutherozoa</taxon>
        <taxon>Asterozoa</taxon>
        <taxon>Asteroidea</taxon>
        <taxon>Valvatacea</taxon>
        <taxon>Valvatida</taxon>
        <taxon>Asterinidae</taxon>
        <taxon>Patiria</taxon>
    </lineage>
</organism>
<dbReference type="GO" id="GO:0005615">
    <property type="term" value="C:extracellular space"/>
    <property type="evidence" value="ECO:0007669"/>
    <property type="project" value="TreeGrafter"/>
</dbReference>
<feature type="domain" description="Fibrinogen C-terminal" evidence="3">
    <location>
        <begin position="333"/>
        <end position="559"/>
    </location>
</feature>
<feature type="region of interest" description="Disordered" evidence="1">
    <location>
        <begin position="204"/>
        <end position="326"/>
    </location>
</feature>
<dbReference type="SUPFAM" id="SSF56496">
    <property type="entry name" value="Fibrinogen C-terminal domain-like"/>
    <property type="match status" value="1"/>
</dbReference>
<dbReference type="Pfam" id="PF00147">
    <property type="entry name" value="Fibrinogen_C"/>
    <property type="match status" value="1"/>
</dbReference>
<feature type="compositionally biased region" description="Polar residues" evidence="1">
    <location>
        <begin position="142"/>
        <end position="155"/>
    </location>
</feature>
<dbReference type="AlphaFoldDB" id="A0A913ZH73"/>
<name>A0A913ZH73_PATMI</name>
<reference evidence="4" key="1">
    <citation type="submission" date="2022-11" db="UniProtKB">
        <authorList>
            <consortium name="EnsemblMetazoa"/>
        </authorList>
    </citation>
    <scope>IDENTIFICATION</scope>
</reference>
<dbReference type="InterPro" id="IPR014716">
    <property type="entry name" value="Fibrinogen_a/b/g_C_1"/>
</dbReference>
<evidence type="ECO:0000313" key="4">
    <source>
        <dbReference type="EnsemblMetazoa" id="XP_038050406.1"/>
    </source>
</evidence>
<proteinExistence type="predicted"/>
<dbReference type="InterPro" id="IPR036056">
    <property type="entry name" value="Fibrinogen-like_C"/>
</dbReference>
<dbReference type="Proteomes" id="UP000887568">
    <property type="component" value="Unplaced"/>
</dbReference>
<dbReference type="EnsemblMetazoa" id="XM_038194478.1">
    <property type="protein sequence ID" value="XP_038050406.1"/>
    <property type="gene ID" value="LOC119723686"/>
</dbReference>
<accession>A0A913ZH73</accession>
<dbReference type="PROSITE" id="PS51406">
    <property type="entry name" value="FIBRINOGEN_C_2"/>
    <property type="match status" value="1"/>
</dbReference>
<feature type="compositionally biased region" description="Basic and acidic residues" evidence="1">
    <location>
        <begin position="214"/>
        <end position="233"/>
    </location>
</feature>
<evidence type="ECO:0000313" key="5">
    <source>
        <dbReference type="Proteomes" id="UP000887568"/>
    </source>
</evidence>
<evidence type="ECO:0000259" key="3">
    <source>
        <dbReference type="PROSITE" id="PS51406"/>
    </source>
</evidence>
<dbReference type="OrthoDB" id="6145874at2759"/>
<feature type="compositionally biased region" description="Low complexity" evidence="1">
    <location>
        <begin position="127"/>
        <end position="139"/>
    </location>
</feature>
<dbReference type="InterPro" id="IPR050373">
    <property type="entry name" value="Fibrinogen_C-term_domain"/>
</dbReference>
<evidence type="ECO:0000256" key="1">
    <source>
        <dbReference type="SAM" id="MobiDB-lite"/>
    </source>
</evidence>
<feature type="compositionally biased region" description="Low complexity" evidence="1">
    <location>
        <begin position="273"/>
        <end position="282"/>
    </location>
</feature>
<feature type="chain" id="PRO_5037138889" description="Fibrinogen C-terminal domain-containing protein" evidence="2">
    <location>
        <begin position="26"/>
        <end position="566"/>
    </location>
</feature>
<feature type="compositionally biased region" description="Basic and acidic residues" evidence="1">
    <location>
        <begin position="307"/>
        <end position="326"/>
    </location>
</feature>
<dbReference type="CDD" id="cd00087">
    <property type="entry name" value="FReD"/>
    <property type="match status" value="1"/>
</dbReference>
<protein>
    <recommendedName>
        <fullName evidence="3">Fibrinogen C-terminal domain-containing protein</fullName>
    </recommendedName>
</protein>
<keyword evidence="2" id="KW-0732">Signal</keyword>
<sequence>MALRGKKREYLFVVFLILMTSSSKADIPTVVTHVDDEKGTCHYELKIPAQSCKQCKCQPDSLGHVVDELERRLFAVEKQIQQITSLEPPDLDISEYSSTTLSSIIENDDPYASPLFTNEGASVEELLSSSSDQDDLVPLPSNPETRSAATDQGNDLGTPGQAEIKEGFPAINPPGFKGQIEAVPGDEETSTVIELTALEKPLPLYPNQVTDSPPAKEETRSRDMEHFPGKLEGDITGTTEADEGTPPVKGTEKPRGAKLGILSGRSAGDLDSASKASRPSSSVTDVPLFGAGDDSDTVDQKKKPRWKLHDRPSAVHRPPDSRSAPRELLGRAGANCMDGCSCMRVWGYWQDGVYDISNPPGSGKKGESVPAYCDMSTDGGAWTVIQNRQDGSRNFYRQWSSYANGFGQLESDFWLGNNLLHGLTARLPYQLRIEFSDWDDERGYAVYDRFMVGSADDKYRLVLGEYIAGNRGDSLSYHNNSLFSTHDQDNDASTEVNCAQLRQAGFWFLACNQANPNGRYIYREDATGLQGGVITWGSWEGHGFTYALKTFRMMIRPVHYDRILYY</sequence>
<keyword evidence="5" id="KW-1185">Reference proteome</keyword>
<dbReference type="NCBIfam" id="NF040941">
    <property type="entry name" value="GGGWT_bact"/>
    <property type="match status" value="1"/>
</dbReference>
<feature type="region of interest" description="Disordered" evidence="1">
    <location>
        <begin position="127"/>
        <end position="179"/>
    </location>
</feature>
<evidence type="ECO:0000256" key="2">
    <source>
        <dbReference type="SAM" id="SignalP"/>
    </source>
</evidence>
<dbReference type="PANTHER" id="PTHR19143">
    <property type="entry name" value="FIBRINOGEN/TENASCIN/ANGIOPOEITIN"/>
    <property type="match status" value="1"/>
</dbReference>
<dbReference type="Gene3D" id="3.90.215.10">
    <property type="entry name" value="Gamma Fibrinogen, chain A, domain 1"/>
    <property type="match status" value="1"/>
</dbReference>
<feature type="signal peptide" evidence="2">
    <location>
        <begin position="1"/>
        <end position="25"/>
    </location>
</feature>
<dbReference type="SMART" id="SM00186">
    <property type="entry name" value="FBG"/>
    <property type="match status" value="1"/>
</dbReference>
<dbReference type="PANTHER" id="PTHR19143:SF327">
    <property type="entry name" value="FI21813P1-RELATED"/>
    <property type="match status" value="1"/>
</dbReference>